<dbReference type="AlphaFoldDB" id="A0A455T5C8"/>
<gene>
    <name evidence="3" type="ORF">KTA_34870</name>
</gene>
<sequence>MMSAEERVALALPHGTVSLPAFLPDATHGVVRAVDSLDLEQCGVQAVVMNTFHLMQRPGSSAVAALGGLHALSGWRRPIVTDSGGFQAYSLIRQNARYGHLTEKGLTFQPEGAARRFLLTPEKSIQLQVSSYGSDVVVCLDDCTHVDEPPSRQRESVERTIAWARRSKAEFMRLMEQKKLPPERRPLLFAVVQGGGDFALRRACAEALLEIGFDGFGFGGWPLDSEGQLLSEIVAWTRELIPARFPLHGLGIGHPLNVVACARMGYDLFDSAMPTRDARHARLYCFTEDPATSSLDPDGSWLTYVYLSDERLRRERRPVSAFCDCLSCSRYSLAYLHHLFKVNDALFLRLATIHNLRFMVQLMQRLEVLLHGQQVAEQREQREQQTAQATG</sequence>
<dbReference type="InterPro" id="IPR002616">
    <property type="entry name" value="tRNA_ribo_trans-like"/>
</dbReference>
<keyword evidence="1" id="KW-0479">Metal-binding</keyword>
<reference evidence="3" key="1">
    <citation type="submission" date="2018-12" db="EMBL/GenBank/DDBJ databases">
        <title>Novel natural products biosynthetic potential of the class Ktedonobacteria.</title>
        <authorList>
            <person name="Zheng Y."/>
            <person name="Saitou A."/>
            <person name="Wang C.M."/>
            <person name="Toyoda A."/>
            <person name="Minakuchi Y."/>
            <person name="Sekiguchi Y."/>
            <person name="Ueda K."/>
            <person name="Takano H."/>
            <person name="Sakai Y."/>
            <person name="Yokota A."/>
            <person name="Yabe S."/>
        </authorList>
    </citation>
    <scope>NUCLEOTIDE SEQUENCE</scope>
    <source>
        <strain evidence="3">A3-2</strain>
    </source>
</reference>
<dbReference type="GO" id="GO:0046872">
    <property type="term" value="F:metal ion binding"/>
    <property type="evidence" value="ECO:0007669"/>
    <property type="project" value="UniProtKB-KW"/>
</dbReference>
<dbReference type="Pfam" id="PF01702">
    <property type="entry name" value="TGT"/>
    <property type="match status" value="1"/>
</dbReference>
<name>A0A455T5C8_9CHLR</name>
<dbReference type="GO" id="GO:0006400">
    <property type="term" value="P:tRNA modification"/>
    <property type="evidence" value="ECO:0007669"/>
    <property type="project" value="InterPro"/>
</dbReference>
<dbReference type="EMBL" id="AP019377">
    <property type="protein sequence ID" value="BBH95288.1"/>
    <property type="molecule type" value="Genomic_DNA"/>
</dbReference>
<proteinExistence type="predicted"/>
<dbReference type="Gene3D" id="3.20.20.105">
    <property type="entry name" value="Queuine tRNA-ribosyltransferase-like"/>
    <property type="match status" value="1"/>
</dbReference>
<organism evidence="3">
    <name type="scientific">Thermogemmatispora argillosa</name>
    <dbReference type="NCBI Taxonomy" id="2045280"/>
    <lineage>
        <taxon>Bacteria</taxon>
        <taxon>Bacillati</taxon>
        <taxon>Chloroflexota</taxon>
        <taxon>Ktedonobacteria</taxon>
        <taxon>Thermogemmatisporales</taxon>
        <taxon>Thermogemmatisporaceae</taxon>
        <taxon>Thermogemmatispora</taxon>
    </lineage>
</organism>
<accession>A0A455T5C8</accession>
<dbReference type="PANTHER" id="PTHR43468">
    <property type="match status" value="1"/>
</dbReference>
<dbReference type="InterPro" id="IPR036511">
    <property type="entry name" value="TGT-like_sf"/>
</dbReference>
<protein>
    <submittedName>
        <fullName evidence="3">tRNA-guanine transglycosylase</fullName>
    </submittedName>
</protein>
<dbReference type="SUPFAM" id="SSF51713">
    <property type="entry name" value="tRNA-guanine transglycosylase"/>
    <property type="match status" value="1"/>
</dbReference>
<evidence type="ECO:0000259" key="2">
    <source>
        <dbReference type="Pfam" id="PF01702"/>
    </source>
</evidence>
<dbReference type="PANTHER" id="PTHR43468:SF1">
    <property type="entry name" value="TRNA-GUANOSINE(34) QUEUINE TRANSGLYCOSYLASE"/>
    <property type="match status" value="1"/>
</dbReference>
<feature type="domain" description="tRNA-guanine(15) transglycosylase-like" evidence="2">
    <location>
        <begin position="10"/>
        <end position="385"/>
    </location>
</feature>
<evidence type="ECO:0000256" key="1">
    <source>
        <dbReference type="ARBA" id="ARBA00022723"/>
    </source>
</evidence>
<evidence type="ECO:0000313" key="3">
    <source>
        <dbReference type="EMBL" id="BBH95288.1"/>
    </source>
</evidence>
<dbReference type="NCBIfam" id="TIGR00449">
    <property type="entry name" value="tgt_general"/>
    <property type="match status" value="1"/>
</dbReference>